<dbReference type="HOGENOM" id="CLU_180847_0_0_11"/>
<dbReference type="OrthoDB" id="9182871at2"/>
<keyword evidence="2" id="KW-1185">Reference proteome</keyword>
<dbReference type="Proteomes" id="UP000001382">
    <property type="component" value="Chromosome"/>
</dbReference>
<reference evidence="1 2" key="1">
    <citation type="journal article" date="2010" name="Stand. Genomic Sci.">
        <title>Complete genome sequence of Geodermatophilus obscurus type strain (G-20).</title>
        <authorList>
            <person name="Ivanova N."/>
            <person name="Sikorski J."/>
            <person name="Jando M."/>
            <person name="Munk C."/>
            <person name="Lapidus A."/>
            <person name="Glavina Del Rio T."/>
            <person name="Copeland A."/>
            <person name="Tice H."/>
            <person name="Cheng J.-F."/>
            <person name="Lucas S."/>
            <person name="Chen F."/>
            <person name="Nolan M."/>
            <person name="Bruce D."/>
            <person name="Goodwin L."/>
            <person name="Pitluck S."/>
            <person name="Mavromatis K."/>
            <person name="Mikhailova N."/>
            <person name="Pati A."/>
            <person name="Chen A."/>
            <person name="Palaniappan K."/>
            <person name="Land M."/>
            <person name="Hauser L."/>
            <person name="Chang Y.-J."/>
            <person name="Jeffries C.D."/>
            <person name="Meincke L."/>
            <person name="Brettin T."/>
            <person name="Detter J.C."/>
            <person name="Detter J.C."/>
            <person name="Rohde M."/>
            <person name="Goeker M."/>
            <person name="Bristow J."/>
            <person name="Eisen J.A."/>
            <person name="Markowitz V."/>
            <person name="Hugenholtz P."/>
            <person name="Kyrpides N.C."/>
            <person name="Klenk H.-P."/>
        </authorList>
    </citation>
    <scope>NUCLEOTIDE SEQUENCE [LARGE SCALE GENOMIC DNA]</scope>
    <source>
        <strain evidence="2">ATCC 25078 / DSM 43160 / JCM 3152 / KCC A-0152 / KCTC 9177 / NBRC 13315 / NRRL B-3577 / G-20</strain>
    </source>
</reference>
<dbReference type="STRING" id="526225.Gobs_2579"/>
<protein>
    <recommendedName>
        <fullName evidence="3">Antibiotic biosynthesis monooxygenase</fullName>
    </recommendedName>
</protein>
<dbReference type="eggNOG" id="ENOG5033P6J">
    <property type="taxonomic scope" value="Bacteria"/>
</dbReference>
<reference evidence="2" key="2">
    <citation type="submission" date="2010-01" db="EMBL/GenBank/DDBJ databases">
        <title>The complete genome of Geodermatophilus obscurus DSM 43160.</title>
        <authorList>
            <consortium name="US DOE Joint Genome Institute (JGI-PGF)"/>
            <person name="Lucas S."/>
            <person name="Copeland A."/>
            <person name="Lapidus A."/>
            <person name="Glavina del Rio T."/>
            <person name="Dalin E."/>
            <person name="Tice H."/>
            <person name="Bruce D."/>
            <person name="Goodwin L."/>
            <person name="Pitluck S."/>
            <person name="Kyrpides N."/>
            <person name="Mavromatis K."/>
            <person name="Ivanova N."/>
            <person name="Munk A.C."/>
            <person name="Brettin T."/>
            <person name="Detter J.C."/>
            <person name="Han C."/>
            <person name="Larimer F."/>
            <person name="Land M."/>
            <person name="Hauser L."/>
            <person name="Markowitz V."/>
            <person name="Cheng J.-F."/>
            <person name="Hugenholtz P."/>
            <person name="Woyke T."/>
            <person name="Wu D."/>
            <person name="Jando M."/>
            <person name="Schneider S."/>
            <person name="Klenk H.-P."/>
            <person name="Eisen J.A."/>
        </authorList>
    </citation>
    <scope>NUCLEOTIDE SEQUENCE [LARGE SCALE GENOMIC DNA]</scope>
    <source>
        <strain evidence="2">ATCC 25078 / DSM 43160 / JCM 3152 / KCC A-0152 / KCTC 9177 / NBRC 13315 / NRRL B-3577 / G-20</strain>
    </source>
</reference>
<sequence length="104" mass="11699">MTFIQIVEMRSRNIDELRALYERWEQATEGTATLRRSILTQNRNDPHQVTIIAFFDSYEAAMQNSRLPETTALAGKAAALAEGPLAFHDLDVLDEHPGTTRVSP</sequence>
<gene>
    <name evidence="1" type="ordered locus">Gobs_2579</name>
</gene>
<evidence type="ECO:0000313" key="1">
    <source>
        <dbReference type="EMBL" id="ADB75234.1"/>
    </source>
</evidence>
<proteinExistence type="predicted"/>
<dbReference type="AlphaFoldDB" id="D2S5F4"/>
<organism evidence="1 2">
    <name type="scientific">Geodermatophilus obscurus (strain ATCC 25078 / DSM 43160 / JCM 3152 / CCUG 61914 / KCC A-0152 / KCTC 9177 / NBRC 13315 / NRRL B-3577 / G-20)</name>
    <dbReference type="NCBI Taxonomy" id="526225"/>
    <lineage>
        <taxon>Bacteria</taxon>
        <taxon>Bacillati</taxon>
        <taxon>Actinomycetota</taxon>
        <taxon>Actinomycetes</taxon>
        <taxon>Geodermatophilales</taxon>
        <taxon>Geodermatophilaceae</taxon>
        <taxon>Geodermatophilus</taxon>
    </lineage>
</organism>
<dbReference type="RefSeq" id="WP_012948669.1">
    <property type="nucleotide sequence ID" value="NC_013757.1"/>
</dbReference>
<dbReference type="SUPFAM" id="SSF54909">
    <property type="entry name" value="Dimeric alpha+beta barrel"/>
    <property type="match status" value="1"/>
</dbReference>
<accession>D2S5F4</accession>
<evidence type="ECO:0008006" key="3">
    <source>
        <dbReference type="Google" id="ProtNLM"/>
    </source>
</evidence>
<dbReference type="InterPro" id="IPR011008">
    <property type="entry name" value="Dimeric_a/b-barrel"/>
</dbReference>
<dbReference type="EMBL" id="CP001867">
    <property type="protein sequence ID" value="ADB75234.1"/>
    <property type="molecule type" value="Genomic_DNA"/>
</dbReference>
<dbReference type="KEGG" id="gob:Gobs_2579"/>
<evidence type="ECO:0000313" key="2">
    <source>
        <dbReference type="Proteomes" id="UP000001382"/>
    </source>
</evidence>
<name>D2S5F4_GEOOG</name>